<reference evidence="7 8" key="1">
    <citation type="submission" date="2015-07" db="EMBL/GenBank/DDBJ databases">
        <authorList>
            <person name="Noorani M."/>
        </authorList>
    </citation>
    <scope>NUCLEOTIDE SEQUENCE [LARGE SCALE GENOMIC DNA]</scope>
    <source>
        <strain evidence="7">BBA 69670</strain>
    </source>
</reference>
<feature type="compositionally biased region" description="Low complexity" evidence="5">
    <location>
        <begin position="1039"/>
        <end position="1086"/>
    </location>
</feature>
<dbReference type="GO" id="GO:0008270">
    <property type="term" value="F:zinc ion binding"/>
    <property type="evidence" value="ECO:0007669"/>
    <property type="project" value="UniProtKB-KW"/>
</dbReference>
<dbReference type="PROSITE" id="PS50103">
    <property type="entry name" value="ZF_C3H1"/>
    <property type="match status" value="2"/>
</dbReference>
<sequence>MSTNGAPAPNTAPSFDSFSFSFSRPSLLSRLNMAQVAAPEPSTSTGSTSAVTATSNNSGSTTSGTSFDSNTRSSSITQADQEMRSQEDDVMISQDTTPSPNGLERGSSTPRGRSPNAMEIDTNGDAEITETPSFHPSGASRIPVAYRGLPANHYLIAPPAALPYPRSPVQRFSEGHPLYAQPSLFGHLPRAPPRSPRLDPLEILELESARERNEWEQVCKDLGRTRSERPSTTVGPSQPHSIPQTQPQTNGNPKKAVSQAPPSEDDYDSDSSDVELRIYNADPAEETQTPIQPDSTSGTVPPTPLGARPPVAQSLAVPNGTGSAAHRSIIERLSQGPSTPRVPGTTPEAADRPAASTSNNTTPAKRKIDDVDQSAQASSAKRISPAPQRSASERAGVPPPLRAEVDRTSAPAPNSSVPPAPTATGTTILSQVQTPQPTAPSSSSTQAAPVAKSGNICRFHNRPPGRVCVRKDQCPDLHIGELQKTSGTSPAPSLASEPSTAAAPPPAVAPPMSRTPSLANAPPLGTNPSPPRPSRTPCRYFSRPTGCARGANCPFAHGSNEQTSRPPSRQLAPSPIPAMSAPTPVHVGPKSTTSSLLAPGTAGPSSSAPTAAPFTPAPAPSVFTPQPMHPLPAKPPPAVTSPTTSPKASTAPTKGKKGKGKATQPGPSGANKTGGATNTANVQVKIEPDVPAPSTRAAKRKVSESQPKPQPTRVDAGTREIKQEEVTLYDLADDSPVEPSGSSVLPSELTQSQPRVEVPQTQVQVSPSTEAQSQPRPIAPLPTRAVPLASSPTSTVLPPLNRPPPPRYRAPPASNPSPTSLSQVSPAPLAPAALIVPVTAVIPPTPARPAPEQVSNASASNTTSSPAVNTPKPLTNGTPIQTTNAPKLSSAPAPTATTNKLSIPVPPRSNPSPARPRPDMAPDSPPPQSRPDSRGLVRRMSPARRNSRDSPRRNSRDPERRSLMTRIDGRSYRPSSRSRSPPPQRRHYSPPPPRRRSPPPPRGRSPSPVRYRDWRSRSRSPIRRPLRDRFVPRAKPSRRSPSPRYSRSPSRSPMYRSSRSQSPSRSRSRSFSRSPSRSPPRQRYIPRAPPVDGYTNGSTYISPENYIPRSWESQAGASRPVQSDSSPSDTMVIVDEPTRNATPPPRNAIAASNEYDSFNQSRTMDISPLSSPARGYGNGLGNRISDYSPPTANDYPPSTTTTYPPPEPRENLLTRMTGEPDLANRLAPAGRAQLPNRPQPASNKPTKPQQPLANRLGGGGDAYPGPGSRNDRRPPPPRDTGVRGGKLMSRMTGQ</sequence>
<dbReference type="SUPFAM" id="SSF90229">
    <property type="entry name" value="CCCH zinc finger"/>
    <property type="match status" value="1"/>
</dbReference>
<protein>
    <submittedName>
        <fullName evidence="7">Cell surface glycoprotein 1</fullName>
    </submittedName>
</protein>
<feature type="compositionally biased region" description="Pro residues" evidence="5">
    <location>
        <begin position="904"/>
        <end position="915"/>
    </location>
</feature>
<evidence type="ECO:0000313" key="8">
    <source>
        <dbReference type="Proteomes" id="UP000044841"/>
    </source>
</evidence>
<gene>
    <name evidence="7" type="ORF">RSOLAG22IIIB_07572</name>
</gene>
<feature type="zinc finger region" description="C3H1-type" evidence="4">
    <location>
        <begin position="451"/>
        <end position="481"/>
    </location>
</feature>
<feature type="region of interest" description="Disordered" evidence="5">
    <location>
        <begin position="481"/>
        <end position="825"/>
    </location>
</feature>
<dbReference type="EMBL" id="CYGV01000225">
    <property type="protein sequence ID" value="CUA67879.1"/>
    <property type="molecule type" value="Genomic_DNA"/>
</dbReference>
<feature type="domain" description="C3H1-type" evidence="6">
    <location>
        <begin position="532"/>
        <end position="560"/>
    </location>
</feature>
<evidence type="ECO:0000256" key="1">
    <source>
        <dbReference type="ARBA" id="ARBA00022723"/>
    </source>
</evidence>
<feature type="compositionally biased region" description="Low complexity" evidence="5">
    <location>
        <begin position="640"/>
        <end position="653"/>
    </location>
</feature>
<dbReference type="InterPro" id="IPR000571">
    <property type="entry name" value="Znf_CCCH"/>
</dbReference>
<keyword evidence="8" id="KW-1185">Reference proteome</keyword>
<feature type="compositionally biased region" description="Polar residues" evidence="5">
    <location>
        <begin position="286"/>
        <end position="300"/>
    </location>
</feature>
<feature type="compositionally biased region" description="Low complexity" evidence="5">
    <location>
        <begin position="850"/>
        <end position="871"/>
    </location>
</feature>
<feature type="compositionally biased region" description="Basic residues" evidence="5">
    <location>
        <begin position="984"/>
        <end position="997"/>
    </location>
</feature>
<evidence type="ECO:0000313" key="7">
    <source>
        <dbReference type="EMBL" id="CUA67879.1"/>
    </source>
</evidence>
<evidence type="ECO:0000256" key="3">
    <source>
        <dbReference type="ARBA" id="ARBA00022833"/>
    </source>
</evidence>
<feature type="zinc finger region" description="C3H1-type" evidence="4">
    <location>
        <begin position="532"/>
        <end position="560"/>
    </location>
</feature>
<feature type="compositionally biased region" description="Basic and acidic residues" evidence="5">
    <location>
        <begin position="946"/>
        <end position="971"/>
    </location>
</feature>
<feature type="compositionally biased region" description="Pro residues" evidence="5">
    <location>
        <begin position="800"/>
        <end position="815"/>
    </location>
</feature>
<evidence type="ECO:0000256" key="2">
    <source>
        <dbReference type="ARBA" id="ARBA00022771"/>
    </source>
</evidence>
<feature type="compositionally biased region" description="Low complexity" evidence="5">
    <location>
        <begin position="488"/>
        <end position="502"/>
    </location>
</feature>
<feature type="compositionally biased region" description="Polar residues" evidence="5">
    <location>
        <begin position="872"/>
        <end position="887"/>
    </location>
</feature>
<feature type="compositionally biased region" description="Polar residues" evidence="5">
    <location>
        <begin position="1154"/>
        <end position="1170"/>
    </location>
</feature>
<feature type="compositionally biased region" description="Polar residues" evidence="5">
    <location>
        <begin position="1111"/>
        <end position="1129"/>
    </location>
</feature>
<dbReference type="Proteomes" id="UP000044841">
    <property type="component" value="Unassembled WGS sequence"/>
</dbReference>
<feature type="compositionally biased region" description="Basic and acidic residues" evidence="5">
    <location>
        <begin position="716"/>
        <end position="725"/>
    </location>
</feature>
<evidence type="ECO:0000256" key="5">
    <source>
        <dbReference type="SAM" id="MobiDB-lite"/>
    </source>
</evidence>
<feature type="compositionally biased region" description="Pro residues" evidence="5">
    <location>
        <begin position="627"/>
        <end position="639"/>
    </location>
</feature>
<feature type="domain" description="C3H1-type" evidence="6">
    <location>
        <begin position="451"/>
        <end position="481"/>
    </location>
</feature>
<dbReference type="Gene3D" id="4.10.1000.10">
    <property type="entry name" value="Zinc finger, CCCH-type"/>
    <property type="match status" value="1"/>
</dbReference>
<evidence type="ECO:0000256" key="4">
    <source>
        <dbReference type="PROSITE-ProRule" id="PRU00723"/>
    </source>
</evidence>
<feature type="compositionally biased region" description="Acidic residues" evidence="5">
    <location>
        <begin position="263"/>
        <end position="273"/>
    </location>
</feature>
<feature type="region of interest" description="Disordered" evidence="5">
    <location>
        <begin position="842"/>
        <end position="1294"/>
    </location>
</feature>
<feature type="compositionally biased region" description="Low complexity" evidence="5">
    <location>
        <begin position="430"/>
        <end position="449"/>
    </location>
</feature>
<feature type="compositionally biased region" description="Polar residues" evidence="5">
    <location>
        <begin position="670"/>
        <end position="682"/>
    </location>
</feature>
<feature type="region of interest" description="Disordered" evidence="5">
    <location>
        <begin position="33"/>
        <end position="141"/>
    </location>
</feature>
<feature type="region of interest" description="Disordered" evidence="5">
    <location>
        <begin position="1"/>
        <end position="20"/>
    </location>
</feature>
<keyword evidence="2 4" id="KW-0863">Zinc-finger</keyword>
<feature type="compositionally biased region" description="Polar residues" evidence="5">
    <location>
        <begin position="93"/>
        <end position="111"/>
    </location>
</feature>
<keyword evidence="3 4" id="KW-0862">Zinc</keyword>
<name>A0A0K6FPI4_9AGAM</name>
<feature type="compositionally biased region" description="Polar residues" evidence="5">
    <location>
        <begin position="230"/>
        <end position="252"/>
    </location>
</feature>
<proteinExistence type="predicted"/>
<organism evidence="7 8">
    <name type="scientific">Rhizoctonia solani</name>
    <dbReference type="NCBI Taxonomy" id="456999"/>
    <lineage>
        <taxon>Eukaryota</taxon>
        <taxon>Fungi</taxon>
        <taxon>Dikarya</taxon>
        <taxon>Basidiomycota</taxon>
        <taxon>Agaricomycotina</taxon>
        <taxon>Agaricomycetes</taxon>
        <taxon>Cantharellales</taxon>
        <taxon>Ceratobasidiaceae</taxon>
        <taxon>Rhizoctonia</taxon>
    </lineage>
</organism>
<feature type="compositionally biased region" description="Polar residues" evidence="5">
    <location>
        <begin position="1239"/>
        <end position="1252"/>
    </location>
</feature>
<evidence type="ECO:0000259" key="6">
    <source>
        <dbReference type="PROSITE" id="PS50103"/>
    </source>
</evidence>
<keyword evidence="1 4" id="KW-0479">Metal-binding</keyword>
<feature type="compositionally biased region" description="Low complexity" evidence="5">
    <location>
        <begin position="42"/>
        <end position="71"/>
    </location>
</feature>
<dbReference type="InterPro" id="IPR036855">
    <property type="entry name" value="Znf_CCCH_sf"/>
</dbReference>
<feature type="region of interest" description="Disordered" evidence="5">
    <location>
        <begin position="179"/>
        <end position="449"/>
    </location>
</feature>
<feature type="compositionally biased region" description="Polar residues" evidence="5">
    <location>
        <begin position="740"/>
        <end position="775"/>
    </location>
</feature>
<accession>A0A0K6FPI4</accession>
<feature type="compositionally biased region" description="Low complexity" evidence="5">
    <location>
        <begin position="598"/>
        <end position="625"/>
    </location>
</feature>
<feature type="compositionally biased region" description="Basic and acidic residues" evidence="5">
    <location>
        <begin position="207"/>
        <end position="229"/>
    </location>
</feature>